<evidence type="ECO:0000313" key="1">
    <source>
        <dbReference type="EMBL" id="GFU33868.1"/>
    </source>
</evidence>
<gene>
    <name evidence="1" type="ORF">NPIL_698001</name>
</gene>
<dbReference type="AlphaFoldDB" id="A0A8X6UNG1"/>
<accession>A0A8X6UNG1</accession>
<comment type="caution">
    <text evidence="1">The sequence shown here is derived from an EMBL/GenBank/DDBJ whole genome shotgun (WGS) entry which is preliminary data.</text>
</comment>
<dbReference type="Proteomes" id="UP000887013">
    <property type="component" value="Unassembled WGS sequence"/>
</dbReference>
<protein>
    <submittedName>
        <fullName evidence="1">Uncharacterized protein</fullName>
    </submittedName>
</protein>
<name>A0A8X6UNG1_NEPPI</name>
<proteinExistence type="predicted"/>
<organism evidence="1 2">
    <name type="scientific">Nephila pilipes</name>
    <name type="common">Giant wood spider</name>
    <name type="synonym">Nephila maculata</name>
    <dbReference type="NCBI Taxonomy" id="299642"/>
    <lineage>
        <taxon>Eukaryota</taxon>
        <taxon>Metazoa</taxon>
        <taxon>Ecdysozoa</taxon>
        <taxon>Arthropoda</taxon>
        <taxon>Chelicerata</taxon>
        <taxon>Arachnida</taxon>
        <taxon>Araneae</taxon>
        <taxon>Araneomorphae</taxon>
        <taxon>Entelegynae</taxon>
        <taxon>Araneoidea</taxon>
        <taxon>Nephilidae</taxon>
        <taxon>Nephila</taxon>
    </lineage>
</organism>
<keyword evidence="2" id="KW-1185">Reference proteome</keyword>
<evidence type="ECO:0000313" key="2">
    <source>
        <dbReference type="Proteomes" id="UP000887013"/>
    </source>
</evidence>
<dbReference type="EMBL" id="BMAW01130173">
    <property type="protein sequence ID" value="GFU33868.1"/>
    <property type="molecule type" value="Genomic_DNA"/>
</dbReference>
<dbReference type="OrthoDB" id="10323212at2759"/>
<reference evidence="1" key="1">
    <citation type="submission" date="2020-08" db="EMBL/GenBank/DDBJ databases">
        <title>Multicomponent nature underlies the extraordinary mechanical properties of spider dragline silk.</title>
        <authorList>
            <person name="Kono N."/>
            <person name="Nakamura H."/>
            <person name="Mori M."/>
            <person name="Yoshida Y."/>
            <person name="Ohtoshi R."/>
            <person name="Malay A.D."/>
            <person name="Moran D.A.P."/>
            <person name="Tomita M."/>
            <person name="Numata K."/>
            <person name="Arakawa K."/>
        </authorList>
    </citation>
    <scope>NUCLEOTIDE SEQUENCE</scope>
</reference>
<sequence length="98" mass="10707">MQWRSSIMLNWMDSNVPGAGAHPEDAKWTRCLKLEVLNNSGAQELPSPQLRKTVVSMLSLNMKDAIYTATVPLAGRLLRRGGINYSEVRGSGSLVAGH</sequence>